<keyword evidence="2" id="KW-0732">Signal</keyword>
<keyword evidence="1" id="KW-0812">Transmembrane</keyword>
<evidence type="ECO:0000256" key="1">
    <source>
        <dbReference type="SAM" id="Phobius"/>
    </source>
</evidence>
<comment type="caution">
    <text evidence="3">The sequence shown here is derived from an EMBL/GenBank/DDBJ whole genome shotgun (WGS) entry which is preliminary data.</text>
</comment>
<keyword evidence="1" id="KW-1133">Transmembrane helix</keyword>
<dbReference type="EMBL" id="JACJIP010000019">
    <property type="protein sequence ID" value="MBA9086510.1"/>
    <property type="molecule type" value="Genomic_DNA"/>
</dbReference>
<feature type="transmembrane region" description="Helical" evidence="1">
    <location>
        <begin position="92"/>
        <end position="115"/>
    </location>
</feature>
<accession>A0A7W3XSG7</accession>
<feature type="chain" id="PRO_5031548328" evidence="2">
    <location>
        <begin position="24"/>
        <end position="153"/>
    </location>
</feature>
<evidence type="ECO:0000313" key="3">
    <source>
        <dbReference type="EMBL" id="MBA9086510.1"/>
    </source>
</evidence>
<dbReference type="AlphaFoldDB" id="A0A7W3XSG7"/>
<feature type="signal peptide" evidence="2">
    <location>
        <begin position="1"/>
        <end position="23"/>
    </location>
</feature>
<feature type="transmembrane region" description="Helical" evidence="1">
    <location>
        <begin position="47"/>
        <end position="71"/>
    </location>
</feature>
<reference evidence="3 4" key="1">
    <citation type="submission" date="2020-08" db="EMBL/GenBank/DDBJ databases">
        <title>Genomic Encyclopedia of Type Strains, Phase III (KMG-III): the genomes of soil and plant-associated and newly described type strains.</title>
        <authorList>
            <person name="Whitman W."/>
        </authorList>
    </citation>
    <scope>NUCLEOTIDE SEQUENCE [LARGE SCALE GENOMIC DNA]</scope>
    <source>
        <strain evidence="3 4">CECT 8693</strain>
    </source>
</reference>
<organism evidence="3 4">
    <name type="scientific">Fontibacillus solani</name>
    <dbReference type="NCBI Taxonomy" id="1572857"/>
    <lineage>
        <taxon>Bacteria</taxon>
        <taxon>Bacillati</taxon>
        <taxon>Bacillota</taxon>
        <taxon>Bacilli</taxon>
        <taxon>Bacillales</taxon>
        <taxon>Paenibacillaceae</taxon>
        <taxon>Fontibacillus</taxon>
    </lineage>
</organism>
<evidence type="ECO:0000313" key="4">
    <source>
        <dbReference type="Proteomes" id="UP000567067"/>
    </source>
</evidence>
<name>A0A7W3XSG7_9BACL</name>
<dbReference type="Proteomes" id="UP000567067">
    <property type="component" value="Unassembled WGS sequence"/>
</dbReference>
<sequence length="153" mass="17672">MKKVTTLLLMMLSVFLMPVMVFAADDENPIKKIGGYMKWNWTILDGLDWLFSPVMIVFTGLLIVAFVTLLWRIINKGYKIIKGKEKLKDKEFWIEAAVMVLFLFLLFSGALFKILGNIYDWTNKQDIGGTETAIILQIDADQVRYHDTLFRKG</sequence>
<gene>
    <name evidence="3" type="ORF">FHR92_002988</name>
</gene>
<keyword evidence="4" id="KW-1185">Reference proteome</keyword>
<dbReference type="RefSeq" id="WP_182536705.1">
    <property type="nucleotide sequence ID" value="NZ_JACJIP010000019.1"/>
</dbReference>
<evidence type="ECO:0000256" key="2">
    <source>
        <dbReference type="SAM" id="SignalP"/>
    </source>
</evidence>
<keyword evidence="1" id="KW-0472">Membrane</keyword>
<protein>
    <submittedName>
        <fullName evidence="3">Putative membrane protein</fullName>
    </submittedName>
</protein>
<proteinExistence type="predicted"/>